<sequence length="381" mass="43854">MRVLPRAFAVPLTLLTGRPHAGQRPVHYTPTRHLVNAVVSVATGMALSGAALRTAGWLLVLLLPGWAMTLHGARNLRMMIYHQCAHQNMWRRRGPDATLGRVLAAVLLVQDFGRYSAEHVGDHHALHHMTRRDPTVQAFLVSLELRPGMTRRQMWRQVLGKTFSPWFHARFLTARFRSFYAFASTPWRVGATAGLVVMVVLATWLQVWVFLGVAWVLPMTVFFQMSNVFRLCVKHTFPSPEQTDRRGKEYFASLTNAIFIGEAAPSPGLPPTRRYVAWVRWWARMLLIHFPTRYLILTGDTVVHDFHHRHPMNKNWANYLFAREDDHRRGSPGWPAYHEVWGMVAAIDLVFDSLRAADPDEYHRDRLAEVNHRQLFMAFDD</sequence>
<accession>A0A6B3BQU9</accession>
<keyword evidence="1" id="KW-0472">Membrane</keyword>
<organism evidence="3">
    <name type="scientific">Streptomyces sp. SID12501</name>
    <dbReference type="NCBI Taxonomy" id="2706042"/>
    <lineage>
        <taxon>Bacteria</taxon>
        <taxon>Bacillati</taxon>
        <taxon>Actinomycetota</taxon>
        <taxon>Actinomycetes</taxon>
        <taxon>Kitasatosporales</taxon>
        <taxon>Streptomycetaceae</taxon>
        <taxon>Streptomyces</taxon>
    </lineage>
</organism>
<evidence type="ECO:0000313" key="3">
    <source>
        <dbReference type="EMBL" id="NEC86721.1"/>
    </source>
</evidence>
<protein>
    <submittedName>
        <fullName evidence="3">Stearoyl-CoA 9-desaturase</fullName>
    </submittedName>
</protein>
<dbReference type="Pfam" id="PF00487">
    <property type="entry name" value="FA_desaturase"/>
    <property type="match status" value="1"/>
</dbReference>
<gene>
    <name evidence="3" type="ORF">G3I71_13025</name>
</gene>
<dbReference type="InterPro" id="IPR005804">
    <property type="entry name" value="FA_desaturase_dom"/>
</dbReference>
<feature type="domain" description="Fatty acid desaturase" evidence="2">
    <location>
        <begin position="56"/>
        <end position="241"/>
    </location>
</feature>
<keyword evidence="1" id="KW-1133">Transmembrane helix</keyword>
<feature type="transmembrane region" description="Helical" evidence="1">
    <location>
        <begin position="45"/>
        <end position="69"/>
    </location>
</feature>
<dbReference type="AlphaFoldDB" id="A0A6B3BQU9"/>
<keyword evidence="1" id="KW-0812">Transmembrane</keyword>
<evidence type="ECO:0000259" key="2">
    <source>
        <dbReference type="Pfam" id="PF00487"/>
    </source>
</evidence>
<reference evidence="3" key="1">
    <citation type="submission" date="2020-01" db="EMBL/GenBank/DDBJ databases">
        <title>Insect and environment-associated Actinomycetes.</title>
        <authorList>
            <person name="Currrie C."/>
            <person name="Chevrette M."/>
            <person name="Carlson C."/>
            <person name="Stubbendieck R."/>
            <person name="Wendt-Pienkowski E."/>
        </authorList>
    </citation>
    <scope>NUCLEOTIDE SEQUENCE</scope>
    <source>
        <strain evidence="3">SID12501</strain>
    </source>
</reference>
<name>A0A6B3BQU9_9ACTN</name>
<dbReference type="EMBL" id="JAAGLU010000009">
    <property type="protein sequence ID" value="NEC86721.1"/>
    <property type="molecule type" value="Genomic_DNA"/>
</dbReference>
<proteinExistence type="predicted"/>
<evidence type="ECO:0000256" key="1">
    <source>
        <dbReference type="SAM" id="Phobius"/>
    </source>
</evidence>
<dbReference type="GO" id="GO:0006629">
    <property type="term" value="P:lipid metabolic process"/>
    <property type="evidence" value="ECO:0007669"/>
    <property type="project" value="InterPro"/>
</dbReference>
<comment type="caution">
    <text evidence="3">The sequence shown here is derived from an EMBL/GenBank/DDBJ whole genome shotgun (WGS) entry which is preliminary data.</text>
</comment>